<comment type="caution">
    <text evidence="5">Lacks conserved residue(s) required for the propagation of feature annotation.</text>
</comment>
<evidence type="ECO:0000313" key="9">
    <source>
        <dbReference type="Proteomes" id="UP000053226"/>
    </source>
</evidence>
<evidence type="ECO:0000256" key="3">
    <source>
        <dbReference type="ARBA" id="ARBA00022989"/>
    </source>
</evidence>
<keyword evidence="9" id="KW-1185">Reference proteome</keyword>
<accession>A0A0N0Z7S1</accession>
<dbReference type="Pfam" id="PF06305">
    <property type="entry name" value="LapA_dom"/>
    <property type="match status" value="1"/>
</dbReference>
<evidence type="ECO:0000256" key="1">
    <source>
        <dbReference type="ARBA" id="ARBA00022475"/>
    </source>
</evidence>
<keyword evidence="4 5" id="KW-0472">Membrane</keyword>
<organism evidence="8 9">
    <name type="scientific">Moellerella wisconsensis ATCC 35017</name>
    <dbReference type="NCBI Taxonomy" id="1354267"/>
    <lineage>
        <taxon>Bacteria</taxon>
        <taxon>Pseudomonadati</taxon>
        <taxon>Pseudomonadota</taxon>
        <taxon>Gammaproteobacteria</taxon>
        <taxon>Enterobacterales</taxon>
        <taxon>Morganellaceae</taxon>
        <taxon>Moellerella</taxon>
    </lineage>
</organism>
<proteinExistence type="inferred from homology"/>
<evidence type="ECO:0000256" key="5">
    <source>
        <dbReference type="HAMAP-Rule" id="MF_01948"/>
    </source>
</evidence>
<dbReference type="GO" id="GO:0005886">
    <property type="term" value="C:plasma membrane"/>
    <property type="evidence" value="ECO:0007669"/>
    <property type="project" value="UniProtKB-SubCell"/>
</dbReference>
<comment type="function">
    <text evidence="5">Involved in the assembly of lipopolysaccharide (LPS).</text>
</comment>
<keyword evidence="2 5" id="KW-0812">Transmembrane</keyword>
<dbReference type="EMBL" id="LGAA01000018">
    <property type="protein sequence ID" value="KPD02759.1"/>
    <property type="molecule type" value="Genomic_DNA"/>
</dbReference>
<keyword evidence="5" id="KW-0997">Cell inner membrane</keyword>
<evidence type="ECO:0000259" key="7">
    <source>
        <dbReference type="Pfam" id="PF06305"/>
    </source>
</evidence>
<dbReference type="Proteomes" id="UP000053226">
    <property type="component" value="Unassembled WGS sequence"/>
</dbReference>
<dbReference type="HAMAP" id="MF_01948">
    <property type="entry name" value="LPS_assembly_LapA"/>
    <property type="match status" value="1"/>
</dbReference>
<evidence type="ECO:0000256" key="2">
    <source>
        <dbReference type="ARBA" id="ARBA00022692"/>
    </source>
</evidence>
<name>A0A0N0Z7S1_9GAMM</name>
<feature type="transmembrane region" description="Helical" evidence="5">
    <location>
        <begin position="45"/>
        <end position="71"/>
    </location>
</feature>
<comment type="caution">
    <text evidence="8">The sequence shown here is derived from an EMBL/GenBank/DDBJ whole genome shotgun (WGS) entry which is preliminary data.</text>
</comment>
<dbReference type="OrthoDB" id="7064015at2"/>
<evidence type="ECO:0000256" key="6">
    <source>
        <dbReference type="SAM" id="MobiDB-lite"/>
    </source>
</evidence>
<sequence>MKYFLILLLAVVIFIVSITLGSSNDQVISFNYLIAKGDFSVSTLLASLFGMGFILGWLVCGIFYLRSFVALTNARRKIKRLESQLTESGKNASESAVSAVTLSNKD</sequence>
<dbReference type="RefSeq" id="WP_053908544.1">
    <property type="nucleotide sequence ID" value="NZ_CAWMUS010000018.1"/>
</dbReference>
<feature type="region of interest" description="Disordered" evidence="6">
    <location>
        <begin position="85"/>
        <end position="106"/>
    </location>
</feature>
<dbReference type="GO" id="GO:0008653">
    <property type="term" value="P:lipopolysaccharide metabolic process"/>
    <property type="evidence" value="ECO:0007669"/>
    <property type="project" value="InterPro"/>
</dbReference>
<evidence type="ECO:0000313" key="8">
    <source>
        <dbReference type="EMBL" id="KPD02759.1"/>
    </source>
</evidence>
<dbReference type="InterPro" id="IPR032906">
    <property type="entry name" value="LapA"/>
</dbReference>
<keyword evidence="3 5" id="KW-1133">Transmembrane helix</keyword>
<reference evidence="8 9" key="1">
    <citation type="submission" date="2015-07" db="EMBL/GenBank/DDBJ databases">
        <title>ATOL: Assembling a taxonomically balanced genome-scale reconstruction of the evolutionary history of the Enterobacteriaceae.</title>
        <authorList>
            <person name="Plunkett G.III."/>
            <person name="Neeno-Eckwall E.C."/>
            <person name="Glasner J.D."/>
            <person name="Perna N.T."/>
        </authorList>
    </citation>
    <scope>NUCLEOTIDE SEQUENCE [LARGE SCALE GENOMIC DNA]</scope>
    <source>
        <strain evidence="8 9">ATCC 35017</strain>
    </source>
</reference>
<gene>
    <name evidence="5" type="primary">lapA</name>
    <name evidence="8" type="ORF">M992_1916</name>
</gene>
<dbReference type="AlphaFoldDB" id="A0A0N0Z7S1"/>
<evidence type="ECO:0000256" key="4">
    <source>
        <dbReference type="ARBA" id="ARBA00023136"/>
    </source>
</evidence>
<comment type="similarity">
    <text evidence="5">Belongs to the LapA family.</text>
</comment>
<protein>
    <recommendedName>
        <fullName evidence="5">Lipopolysaccharide assembly protein A</fullName>
    </recommendedName>
</protein>
<keyword evidence="1 5" id="KW-1003">Cell membrane</keyword>
<feature type="domain" description="Lipopolysaccharide assembly protein A" evidence="7">
    <location>
        <begin position="24"/>
        <end position="85"/>
    </location>
</feature>
<comment type="subcellular location">
    <subcellularLocation>
        <location evidence="5">Cell inner membrane</location>
        <topology evidence="5">Single-pass membrane protein</topology>
    </subcellularLocation>
</comment>
<dbReference type="InterPro" id="IPR010445">
    <property type="entry name" value="LapA_dom"/>
</dbReference>